<sequence length="76" mass="8676">MWRKPVDSASYTHLPVHVFYLLACKPFKPPQPVLAGHTADRYRRFIVEHPAVNPASAWWKTRSTWRSKAAGKCDAA</sequence>
<organism evidence="1 2">
    <name type="scientific">Pantoea allii</name>
    <dbReference type="NCBI Taxonomy" id="574096"/>
    <lineage>
        <taxon>Bacteria</taxon>
        <taxon>Pseudomonadati</taxon>
        <taxon>Pseudomonadota</taxon>
        <taxon>Gammaproteobacteria</taxon>
        <taxon>Enterobacterales</taxon>
        <taxon>Erwiniaceae</taxon>
        <taxon>Pantoea</taxon>
    </lineage>
</organism>
<dbReference type="RefSeq" id="WP_218994921.1">
    <property type="nucleotide sequence ID" value="NZ_CP193908.1"/>
</dbReference>
<dbReference type="EMBL" id="JAHVXZ010000002">
    <property type="protein sequence ID" value="MBW1256790.1"/>
    <property type="molecule type" value="Genomic_DNA"/>
</dbReference>
<gene>
    <name evidence="1" type="ORF">KYI95_06185</name>
</gene>
<name>A0ABS6VBW4_9GAMM</name>
<accession>A0ABS6VBW4</accession>
<keyword evidence="2" id="KW-1185">Reference proteome</keyword>
<proteinExistence type="predicted"/>
<evidence type="ECO:0000313" key="1">
    <source>
        <dbReference type="EMBL" id="MBW1256790.1"/>
    </source>
</evidence>
<reference evidence="1 2" key="1">
    <citation type="submission" date="2021-07" db="EMBL/GenBank/DDBJ databases">
        <title>A novel phosphonate cluster across the Pantoea species complex is important for pathogenicity in onion.</title>
        <authorList>
            <person name="Zhao M."/>
            <person name="Stice S."/>
            <person name="Shin G.Y."/>
            <person name="Coutinho T."/>
            <person name="Gitaitis R."/>
            <person name="Kvitko B."/>
            <person name="Dutta B."/>
        </authorList>
    </citation>
    <scope>NUCLEOTIDE SEQUENCE [LARGE SCALE GENOMIC DNA]</scope>
    <source>
        <strain evidence="1 2">BD 382</strain>
    </source>
</reference>
<protein>
    <recommendedName>
        <fullName evidence="3">Transposase</fullName>
    </recommendedName>
</protein>
<comment type="caution">
    <text evidence="1">The sequence shown here is derived from an EMBL/GenBank/DDBJ whole genome shotgun (WGS) entry which is preliminary data.</text>
</comment>
<evidence type="ECO:0000313" key="2">
    <source>
        <dbReference type="Proteomes" id="UP001197236"/>
    </source>
</evidence>
<evidence type="ECO:0008006" key="3">
    <source>
        <dbReference type="Google" id="ProtNLM"/>
    </source>
</evidence>
<dbReference type="Proteomes" id="UP001197236">
    <property type="component" value="Unassembled WGS sequence"/>
</dbReference>